<feature type="compositionally biased region" description="Polar residues" evidence="1">
    <location>
        <begin position="84"/>
        <end position="94"/>
    </location>
</feature>
<feature type="compositionally biased region" description="Low complexity" evidence="1">
    <location>
        <begin position="120"/>
        <end position="131"/>
    </location>
</feature>
<feature type="compositionally biased region" description="Polar residues" evidence="1">
    <location>
        <begin position="164"/>
        <end position="187"/>
    </location>
</feature>
<reference evidence="2" key="2">
    <citation type="submission" date="2025-09" db="UniProtKB">
        <authorList>
            <consortium name="Ensembl"/>
        </authorList>
    </citation>
    <scope>IDENTIFICATION</scope>
</reference>
<evidence type="ECO:0000313" key="3">
    <source>
        <dbReference type="Proteomes" id="UP000472270"/>
    </source>
</evidence>
<proteinExistence type="predicted"/>
<feature type="compositionally biased region" description="Basic and acidic residues" evidence="1">
    <location>
        <begin position="54"/>
        <end position="64"/>
    </location>
</feature>
<feature type="compositionally biased region" description="Polar residues" evidence="1">
    <location>
        <begin position="205"/>
        <end position="222"/>
    </location>
</feature>
<protein>
    <submittedName>
        <fullName evidence="2">Wings apart-like protein homolog</fullName>
    </submittedName>
</protein>
<feature type="compositionally biased region" description="Polar residues" evidence="1">
    <location>
        <begin position="103"/>
        <end position="113"/>
    </location>
</feature>
<name>A0A673LK17_9TELE</name>
<feature type="region of interest" description="Disordered" evidence="1">
    <location>
        <begin position="43"/>
        <end position="131"/>
    </location>
</feature>
<keyword evidence="3" id="KW-1185">Reference proteome</keyword>
<dbReference type="Proteomes" id="UP000472270">
    <property type="component" value="Unassembled WGS sequence"/>
</dbReference>
<organism evidence="2 3">
    <name type="scientific">Sinocyclocheilus rhinocerous</name>
    <dbReference type="NCBI Taxonomy" id="307959"/>
    <lineage>
        <taxon>Eukaryota</taxon>
        <taxon>Metazoa</taxon>
        <taxon>Chordata</taxon>
        <taxon>Craniata</taxon>
        <taxon>Vertebrata</taxon>
        <taxon>Euteleostomi</taxon>
        <taxon>Actinopterygii</taxon>
        <taxon>Neopterygii</taxon>
        <taxon>Teleostei</taxon>
        <taxon>Ostariophysi</taxon>
        <taxon>Cypriniformes</taxon>
        <taxon>Cyprinidae</taxon>
        <taxon>Cyprininae</taxon>
        <taxon>Sinocyclocheilus</taxon>
    </lineage>
</organism>
<feature type="region of interest" description="Disordered" evidence="1">
    <location>
        <begin position="150"/>
        <end position="274"/>
    </location>
</feature>
<dbReference type="AlphaFoldDB" id="A0A673LK17"/>
<gene>
    <name evidence="2" type="primary">LOC107721422</name>
</gene>
<evidence type="ECO:0000313" key="2">
    <source>
        <dbReference type="Ensembl" id="ENSSRHP00000077682.1"/>
    </source>
</evidence>
<sequence length="274" mass="29120">MTSRFSKTYTRKGGEASSKFDEVFSNKKATLSTKWGETTYKAQLGVKRPLFKPEVPELTKRPRFDDDDSSEDPFGFDSDDESKTVTSRDTPQSEMDSDAAGSGNEQLKTQAEKPSQGPAVTTVGTSTLGSSQYVSTRVVGMNSPAVATTSLASSHVTGTVGAWSRSSVTVSKPVSQISSLKTHSRNISVEWDPFGEDSPPGAGEGSSTQAGNSTDGLKSSEQCPAEPEPPVEPVDFEQLPLLKPSSDRVYRRPRNKGTDSSGAIDAPVPAVSST</sequence>
<reference evidence="2" key="1">
    <citation type="submission" date="2025-08" db="UniProtKB">
        <authorList>
            <consortium name="Ensembl"/>
        </authorList>
    </citation>
    <scope>IDENTIFICATION</scope>
</reference>
<accession>A0A673LK17</accession>
<evidence type="ECO:0000256" key="1">
    <source>
        <dbReference type="SAM" id="MobiDB-lite"/>
    </source>
</evidence>
<dbReference type="Ensembl" id="ENSSRHT00000079795.1">
    <property type="protein sequence ID" value="ENSSRHP00000077682.1"/>
    <property type="gene ID" value="ENSSRHG00000038536.1"/>
</dbReference>